<name>M0PJY9_9EURY</name>
<feature type="domain" description="Glycosyl transferase family 1" evidence="1">
    <location>
        <begin position="46"/>
        <end position="208"/>
    </location>
</feature>
<keyword evidence="4" id="KW-1185">Reference proteome</keyword>
<dbReference type="Gene3D" id="3.40.50.2000">
    <property type="entry name" value="Glycogen Phosphorylase B"/>
    <property type="match status" value="2"/>
</dbReference>
<dbReference type="InterPro" id="IPR001296">
    <property type="entry name" value="Glyco_trans_1"/>
</dbReference>
<accession>M0PJY9</accession>
<sequence length="234" mass="26365">MFFKRTLDAADRVIVVNEETRDIYAKYVDREKIEVIPIGVDTEYFSYSEDRDRYNLVTVGRLTERKGYFDLLESMAGIVRDFPEVTLDIFGGGPLRKDLEEKVHDLGLEDVITFHGKVDQDVVRGYLQSAGLFVHPSHSESFSPVRLEAMSTGCPIVATDVIGADEMIRDGVDGFVVPTESPAELRDAMIQILGNKLLATEMGKSARSRVESSYSWETVGESYLEVYSTLLFER</sequence>
<evidence type="ECO:0000259" key="2">
    <source>
        <dbReference type="Pfam" id="PF13439"/>
    </source>
</evidence>
<dbReference type="Pfam" id="PF00534">
    <property type="entry name" value="Glycos_transf_1"/>
    <property type="match status" value="1"/>
</dbReference>
<dbReference type="PANTHER" id="PTHR12526:SF630">
    <property type="entry name" value="GLYCOSYLTRANSFERASE"/>
    <property type="match status" value="1"/>
</dbReference>
<comment type="caution">
    <text evidence="3">The sequence shown here is derived from an EMBL/GenBank/DDBJ whole genome shotgun (WGS) entry which is preliminary data.</text>
</comment>
<dbReference type="AlphaFoldDB" id="M0PJY9"/>
<dbReference type="GO" id="GO:0016757">
    <property type="term" value="F:glycosyltransferase activity"/>
    <property type="evidence" value="ECO:0007669"/>
    <property type="project" value="InterPro"/>
</dbReference>
<dbReference type="STRING" id="1230454.C461_05397"/>
<organism evidence="3 4">
    <name type="scientific">Halorubrum aidingense JCM 13560</name>
    <dbReference type="NCBI Taxonomy" id="1230454"/>
    <lineage>
        <taxon>Archaea</taxon>
        <taxon>Methanobacteriati</taxon>
        <taxon>Methanobacteriota</taxon>
        <taxon>Stenosarchaea group</taxon>
        <taxon>Halobacteria</taxon>
        <taxon>Halobacteriales</taxon>
        <taxon>Haloferacaceae</taxon>
        <taxon>Halorubrum</taxon>
    </lineage>
</organism>
<evidence type="ECO:0000313" key="3">
    <source>
        <dbReference type="EMBL" id="EMA69040.1"/>
    </source>
</evidence>
<dbReference type="Pfam" id="PF13439">
    <property type="entry name" value="Glyco_transf_4"/>
    <property type="match status" value="1"/>
</dbReference>
<feature type="domain" description="Glycosyltransferase subfamily 4-like N-terminal" evidence="2">
    <location>
        <begin position="2"/>
        <end position="43"/>
    </location>
</feature>
<gene>
    <name evidence="3" type="ORF">C461_05397</name>
</gene>
<reference evidence="3 4" key="1">
    <citation type="journal article" date="2014" name="PLoS Genet.">
        <title>Phylogenetically driven sequencing of extremely halophilic archaea reveals strategies for static and dynamic osmo-response.</title>
        <authorList>
            <person name="Becker E.A."/>
            <person name="Seitzer P.M."/>
            <person name="Tritt A."/>
            <person name="Larsen D."/>
            <person name="Krusor M."/>
            <person name="Yao A.I."/>
            <person name="Wu D."/>
            <person name="Madern D."/>
            <person name="Eisen J.A."/>
            <person name="Darling A.E."/>
            <person name="Facciotti M.T."/>
        </authorList>
    </citation>
    <scope>NUCLEOTIDE SEQUENCE [LARGE SCALE GENOMIC DNA]</scope>
    <source>
        <strain evidence="3 4">JCM 13560</strain>
    </source>
</reference>
<proteinExistence type="predicted"/>
<evidence type="ECO:0000313" key="4">
    <source>
        <dbReference type="Proteomes" id="UP000011575"/>
    </source>
</evidence>
<evidence type="ECO:0000259" key="1">
    <source>
        <dbReference type="Pfam" id="PF00534"/>
    </source>
</evidence>
<keyword evidence="3" id="KW-0808">Transferase</keyword>
<dbReference type="Proteomes" id="UP000011575">
    <property type="component" value="Unassembled WGS sequence"/>
</dbReference>
<dbReference type="CDD" id="cd03801">
    <property type="entry name" value="GT4_PimA-like"/>
    <property type="match status" value="1"/>
</dbReference>
<protein>
    <submittedName>
        <fullName evidence="3">Group 1 glycosyl transferase</fullName>
    </submittedName>
</protein>
<dbReference type="SUPFAM" id="SSF53756">
    <property type="entry name" value="UDP-Glycosyltransferase/glycogen phosphorylase"/>
    <property type="match status" value="1"/>
</dbReference>
<dbReference type="EMBL" id="AOJI01000017">
    <property type="protein sequence ID" value="EMA69040.1"/>
    <property type="molecule type" value="Genomic_DNA"/>
</dbReference>
<dbReference type="InterPro" id="IPR028098">
    <property type="entry name" value="Glyco_trans_4-like_N"/>
</dbReference>
<dbReference type="PANTHER" id="PTHR12526">
    <property type="entry name" value="GLYCOSYLTRANSFERASE"/>
    <property type="match status" value="1"/>
</dbReference>